<accession>R7UWD6</accession>
<reference evidence="1 3" key="2">
    <citation type="journal article" date="2013" name="Nature">
        <title>Insights into bilaterian evolution from three spiralian genomes.</title>
        <authorList>
            <person name="Simakov O."/>
            <person name="Marletaz F."/>
            <person name="Cho S.J."/>
            <person name="Edsinger-Gonzales E."/>
            <person name="Havlak P."/>
            <person name="Hellsten U."/>
            <person name="Kuo D.H."/>
            <person name="Larsson T."/>
            <person name="Lv J."/>
            <person name="Arendt D."/>
            <person name="Savage R."/>
            <person name="Osoegawa K."/>
            <person name="de Jong P."/>
            <person name="Grimwood J."/>
            <person name="Chapman J.A."/>
            <person name="Shapiro H."/>
            <person name="Aerts A."/>
            <person name="Otillar R.P."/>
            <person name="Terry A.Y."/>
            <person name="Boore J.L."/>
            <person name="Grigoriev I.V."/>
            <person name="Lindberg D.R."/>
            <person name="Seaver E.C."/>
            <person name="Weisblat D.A."/>
            <person name="Putnam N.H."/>
            <person name="Rokhsar D.S."/>
        </authorList>
    </citation>
    <scope>NUCLEOTIDE SEQUENCE</scope>
    <source>
        <strain evidence="1 3">I ESC-2004</strain>
    </source>
</reference>
<dbReference type="EMBL" id="AMQN01021828">
    <property type="status" value="NOT_ANNOTATED_CDS"/>
    <property type="molecule type" value="Genomic_DNA"/>
</dbReference>
<gene>
    <name evidence="1" type="ORF">CAPTEDRAFT_208806</name>
</gene>
<name>R7UWD6_CAPTE</name>
<dbReference type="AlphaFoldDB" id="R7UWD6"/>
<dbReference type="Proteomes" id="UP000014760">
    <property type="component" value="Unassembled WGS sequence"/>
</dbReference>
<sequence length="166" mass="19271">MPFQQPYKKPYTVVARSDNTFTINIGEKQDVVSIDRLKQFFRVTMNQLETRVLSHLSLRVFLSDQIARGELLRTRRKFGSIRGFPQEERPSADWTPATLLHRNAESVLVTHSLLSDDEMECVDYRTVTELIPIQPGDGLLHWLFANYFHLTFAAINERIESYVIVT</sequence>
<evidence type="ECO:0000313" key="2">
    <source>
        <dbReference type="EnsemblMetazoa" id="CapteP208806"/>
    </source>
</evidence>
<proteinExistence type="predicted"/>
<dbReference type="EnsemblMetazoa" id="CapteT208806">
    <property type="protein sequence ID" value="CapteP208806"/>
    <property type="gene ID" value="CapteG208806"/>
</dbReference>
<evidence type="ECO:0000313" key="3">
    <source>
        <dbReference type="Proteomes" id="UP000014760"/>
    </source>
</evidence>
<dbReference type="EMBL" id="AMQN01021829">
    <property type="status" value="NOT_ANNOTATED_CDS"/>
    <property type="molecule type" value="Genomic_DNA"/>
</dbReference>
<evidence type="ECO:0000313" key="1">
    <source>
        <dbReference type="EMBL" id="ELU08247.1"/>
    </source>
</evidence>
<keyword evidence="3" id="KW-1185">Reference proteome</keyword>
<reference evidence="3" key="1">
    <citation type="submission" date="2012-12" db="EMBL/GenBank/DDBJ databases">
        <authorList>
            <person name="Hellsten U."/>
            <person name="Grimwood J."/>
            <person name="Chapman J.A."/>
            <person name="Shapiro H."/>
            <person name="Aerts A."/>
            <person name="Otillar R.P."/>
            <person name="Terry A.Y."/>
            <person name="Boore J.L."/>
            <person name="Simakov O."/>
            <person name="Marletaz F."/>
            <person name="Cho S.-J."/>
            <person name="Edsinger-Gonzales E."/>
            <person name="Havlak P."/>
            <person name="Kuo D.-H."/>
            <person name="Larsson T."/>
            <person name="Lv J."/>
            <person name="Arendt D."/>
            <person name="Savage R."/>
            <person name="Osoegawa K."/>
            <person name="de Jong P."/>
            <person name="Lindberg D.R."/>
            <person name="Seaver E.C."/>
            <person name="Weisblat D.A."/>
            <person name="Putnam N.H."/>
            <person name="Grigoriev I.V."/>
            <person name="Rokhsar D.S."/>
        </authorList>
    </citation>
    <scope>NUCLEOTIDE SEQUENCE</scope>
    <source>
        <strain evidence="3">I ESC-2004</strain>
    </source>
</reference>
<dbReference type="HOGENOM" id="CLU_1604300_0_0_1"/>
<reference evidence="2" key="3">
    <citation type="submission" date="2015-06" db="UniProtKB">
        <authorList>
            <consortium name="EnsemblMetazoa"/>
        </authorList>
    </citation>
    <scope>IDENTIFICATION</scope>
</reference>
<organism evidence="1">
    <name type="scientific">Capitella teleta</name>
    <name type="common">Polychaete worm</name>
    <dbReference type="NCBI Taxonomy" id="283909"/>
    <lineage>
        <taxon>Eukaryota</taxon>
        <taxon>Metazoa</taxon>
        <taxon>Spiralia</taxon>
        <taxon>Lophotrochozoa</taxon>
        <taxon>Annelida</taxon>
        <taxon>Polychaeta</taxon>
        <taxon>Sedentaria</taxon>
        <taxon>Scolecida</taxon>
        <taxon>Capitellidae</taxon>
        <taxon>Capitella</taxon>
    </lineage>
</organism>
<dbReference type="OrthoDB" id="6117674at2759"/>
<protein>
    <submittedName>
        <fullName evidence="1 2">Uncharacterized protein</fullName>
    </submittedName>
</protein>
<dbReference type="EMBL" id="KB299198">
    <property type="protein sequence ID" value="ELU08247.1"/>
    <property type="molecule type" value="Genomic_DNA"/>
</dbReference>